<dbReference type="Proteomes" id="UP000235965">
    <property type="component" value="Unassembled WGS sequence"/>
</dbReference>
<accession>A0A2J7QTC9</accession>
<protein>
    <submittedName>
        <fullName evidence="1">Uncharacterized protein</fullName>
    </submittedName>
</protein>
<evidence type="ECO:0000313" key="1">
    <source>
        <dbReference type="EMBL" id="PNF31838.1"/>
    </source>
</evidence>
<gene>
    <name evidence="1" type="ORF">B7P43_G08902</name>
</gene>
<name>A0A2J7QTC9_9NEOP</name>
<reference evidence="1 2" key="1">
    <citation type="submission" date="2017-12" db="EMBL/GenBank/DDBJ databases">
        <title>Hemimetabolous genomes reveal molecular basis of termite eusociality.</title>
        <authorList>
            <person name="Harrison M.C."/>
            <person name="Jongepier E."/>
            <person name="Robertson H.M."/>
            <person name="Arning N."/>
            <person name="Bitard-Feildel T."/>
            <person name="Chao H."/>
            <person name="Childers C.P."/>
            <person name="Dinh H."/>
            <person name="Doddapaneni H."/>
            <person name="Dugan S."/>
            <person name="Gowin J."/>
            <person name="Greiner C."/>
            <person name="Han Y."/>
            <person name="Hu H."/>
            <person name="Hughes D.S.T."/>
            <person name="Huylmans A.-K."/>
            <person name="Kemena C."/>
            <person name="Kremer L.P.M."/>
            <person name="Lee S.L."/>
            <person name="Lopez-Ezquerra A."/>
            <person name="Mallet L."/>
            <person name="Monroy-Kuhn J.M."/>
            <person name="Moser A."/>
            <person name="Murali S.C."/>
            <person name="Muzny D.M."/>
            <person name="Otani S."/>
            <person name="Piulachs M.-D."/>
            <person name="Poelchau M."/>
            <person name="Qu J."/>
            <person name="Schaub F."/>
            <person name="Wada-Katsumata A."/>
            <person name="Worley K.C."/>
            <person name="Xie Q."/>
            <person name="Ylla G."/>
            <person name="Poulsen M."/>
            <person name="Gibbs R.A."/>
            <person name="Schal C."/>
            <person name="Richards S."/>
            <person name="Belles X."/>
            <person name="Korb J."/>
            <person name="Bornberg-Bauer E."/>
        </authorList>
    </citation>
    <scope>NUCLEOTIDE SEQUENCE [LARGE SCALE GENOMIC DNA]</scope>
    <source>
        <tissue evidence="1">Whole body</tissue>
    </source>
</reference>
<dbReference type="AlphaFoldDB" id="A0A2J7QTC9"/>
<organism evidence="1 2">
    <name type="scientific">Cryptotermes secundus</name>
    <dbReference type="NCBI Taxonomy" id="105785"/>
    <lineage>
        <taxon>Eukaryota</taxon>
        <taxon>Metazoa</taxon>
        <taxon>Ecdysozoa</taxon>
        <taxon>Arthropoda</taxon>
        <taxon>Hexapoda</taxon>
        <taxon>Insecta</taxon>
        <taxon>Pterygota</taxon>
        <taxon>Neoptera</taxon>
        <taxon>Polyneoptera</taxon>
        <taxon>Dictyoptera</taxon>
        <taxon>Blattodea</taxon>
        <taxon>Blattoidea</taxon>
        <taxon>Termitoidae</taxon>
        <taxon>Kalotermitidae</taxon>
        <taxon>Cryptotermitinae</taxon>
        <taxon>Cryptotermes</taxon>
    </lineage>
</organism>
<evidence type="ECO:0000313" key="2">
    <source>
        <dbReference type="Proteomes" id="UP000235965"/>
    </source>
</evidence>
<proteinExistence type="predicted"/>
<keyword evidence="2" id="KW-1185">Reference proteome</keyword>
<comment type="caution">
    <text evidence="1">The sequence shown here is derived from an EMBL/GenBank/DDBJ whole genome shotgun (WGS) entry which is preliminary data.</text>
</comment>
<sequence>MNSKYKNIRDLCRGLNDFKRGYHPSSNLVKDENGDLLADSHHILNRWKNYFFQLLNVRRRWVDNIKTDVREIE</sequence>
<dbReference type="EMBL" id="NEVH01011195">
    <property type="protein sequence ID" value="PNF31838.1"/>
    <property type="molecule type" value="Genomic_DNA"/>
</dbReference>
<dbReference type="InParanoid" id="A0A2J7QTC9"/>